<evidence type="ECO:0000313" key="2">
    <source>
        <dbReference type="Proteomes" id="UP001244341"/>
    </source>
</evidence>
<name>A0ABY8U7B3_TETOB</name>
<dbReference type="EMBL" id="CP126214">
    <property type="protein sequence ID" value="WIA16326.1"/>
    <property type="molecule type" value="Genomic_DNA"/>
</dbReference>
<dbReference type="Proteomes" id="UP001244341">
    <property type="component" value="Chromosome 7b"/>
</dbReference>
<evidence type="ECO:0000313" key="1">
    <source>
        <dbReference type="EMBL" id="WIA16326.1"/>
    </source>
</evidence>
<accession>A0ABY8U7B3</accession>
<sequence>MPWQATVELSGGHNGDLLRTRDWVVTWSSTQLARLPPHHKPPATTGRLAQISDCRQAQQAAQQLELGWHA</sequence>
<reference evidence="1 2" key="1">
    <citation type="submission" date="2023-05" db="EMBL/GenBank/DDBJ databases">
        <title>A 100% complete, gapless, phased diploid assembly of the Scenedesmus obliquus UTEX 3031 genome.</title>
        <authorList>
            <person name="Biondi T.C."/>
            <person name="Hanschen E.R."/>
            <person name="Kwon T."/>
            <person name="Eng W."/>
            <person name="Kruse C.P.S."/>
            <person name="Koehler S.I."/>
            <person name="Kunde Y."/>
            <person name="Gleasner C.D."/>
            <person name="You Mak K.T."/>
            <person name="Polle J."/>
            <person name="Hovde B.T."/>
            <person name="Starkenburg S.R."/>
        </authorList>
    </citation>
    <scope>NUCLEOTIDE SEQUENCE [LARGE SCALE GENOMIC DNA]</scope>
    <source>
        <strain evidence="1 2">DOE0152z</strain>
    </source>
</reference>
<gene>
    <name evidence="1" type="ORF">OEZ85_013025</name>
</gene>
<proteinExistence type="predicted"/>
<protein>
    <submittedName>
        <fullName evidence="1">Uncharacterized protein</fullName>
    </submittedName>
</protein>
<organism evidence="1 2">
    <name type="scientific">Tetradesmus obliquus</name>
    <name type="common">Green alga</name>
    <name type="synonym">Acutodesmus obliquus</name>
    <dbReference type="NCBI Taxonomy" id="3088"/>
    <lineage>
        <taxon>Eukaryota</taxon>
        <taxon>Viridiplantae</taxon>
        <taxon>Chlorophyta</taxon>
        <taxon>core chlorophytes</taxon>
        <taxon>Chlorophyceae</taxon>
        <taxon>CS clade</taxon>
        <taxon>Sphaeropleales</taxon>
        <taxon>Scenedesmaceae</taxon>
        <taxon>Tetradesmus</taxon>
    </lineage>
</organism>
<keyword evidence="2" id="KW-1185">Reference proteome</keyword>